<dbReference type="Pfam" id="PF00581">
    <property type="entry name" value="Rhodanese"/>
    <property type="match status" value="1"/>
</dbReference>
<keyword evidence="3" id="KW-0285">Flavoprotein</keyword>
<protein>
    <submittedName>
        <fullName evidence="8">Putative NADH peroxidase</fullName>
    </submittedName>
</protein>
<gene>
    <name evidence="8" type="ORF">L21SP4_02384</name>
</gene>
<dbReference type="RefSeq" id="WP_052882816.1">
    <property type="nucleotide sequence ID" value="NZ_CP010904.1"/>
</dbReference>
<comment type="similarity">
    <text evidence="2">Belongs to the class-III pyridine nucleotide-disulfide oxidoreductase family.</text>
</comment>
<reference evidence="8 9" key="2">
    <citation type="journal article" date="2016" name="ISME J.">
        <title>Characterization of the first cultured representative of Verrucomicrobia subdivision 5 indicates the proposal of a novel phylum.</title>
        <authorList>
            <person name="Spring S."/>
            <person name="Bunk B."/>
            <person name="Sproer C."/>
            <person name="Schumann P."/>
            <person name="Rohde M."/>
            <person name="Tindall B.J."/>
            <person name="Klenk H.P."/>
        </authorList>
    </citation>
    <scope>NUCLEOTIDE SEQUENCE [LARGE SCALE GENOMIC DNA]</scope>
    <source>
        <strain evidence="8 9">L21-Fru-AB</strain>
    </source>
</reference>
<dbReference type="PANTHER" id="PTHR43429">
    <property type="entry name" value="PYRIDINE NUCLEOTIDE-DISULFIDE OXIDOREDUCTASE DOMAIN-CONTAINING"/>
    <property type="match status" value="1"/>
</dbReference>
<dbReference type="InterPro" id="IPR004099">
    <property type="entry name" value="Pyr_nucl-diS_OxRdtase_dimer"/>
</dbReference>
<keyword evidence="6" id="KW-0676">Redox-active center</keyword>
<evidence type="ECO:0000256" key="6">
    <source>
        <dbReference type="ARBA" id="ARBA00023284"/>
    </source>
</evidence>
<keyword evidence="5" id="KW-0560">Oxidoreductase</keyword>
<dbReference type="PRINTS" id="PR00368">
    <property type="entry name" value="FADPNR"/>
</dbReference>
<dbReference type="SUPFAM" id="SSF52821">
    <property type="entry name" value="Rhodanese/Cell cycle control phosphatase"/>
    <property type="match status" value="1"/>
</dbReference>
<dbReference type="PATRIC" id="fig|1609981.3.peg.2484"/>
<accession>A0A0G3EN83</accession>
<sequence>MSDRPKRILVIGGSAAGPKAAARARRMDPRAEVTIIQKSPDLSMASCGYPYYVGGVFDDRNQFLCTPTGVVRDPRFFMNTKGIEARTRTEALEIDRERKVVLCRDLEQGTDSEVPYDKLVLATGARPVMPPVPGTELKGITTLQSMEDADYLRRVRDEGTIRNAVVVGGGLIGVETCEALELAGIHITVVEMLPQILMFLDWELAKLLENHMKAKGAHVITENPVSAFLGENGTLTGVKLANGTELPCELAVVAAGVRPNVDLARAAGLDIGEAGGISVDPSMRTSDPDIYAAGDCVEIPNLLTGKKVHAPYGDLANLQGRVIGTNITDAGEAVFPGTIQTGVCKVFDYTAGATGLSERHARAAGFDVVSVVHAEPDKPGFMGAALVVIKMVAERGSGRLLGVQCVGPGDVSKRIATAAMALHGGLTVDDLTVADLPYAPPFSPAVDNLIACAHTLQNKMAGFMDGISCREVKEKVDRGDEAFILDTRGPDEYELMRLGIGEVLIPLGALRGRMDELPADKDHEIICFCKISLRGYEAARLLQAHGWTKVKVMEGGVMAWPFAREK</sequence>
<dbReference type="PROSITE" id="PS50206">
    <property type="entry name" value="RHODANESE_3"/>
    <property type="match status" value="1"/>
</dbReference>
<dbReference type="Gene3D" id="3.50.50.60">
    <property type="entry name" value="FAD/NAD(P)-binding domain"/>
    <property type="match status" value="2"/>
</dbReference>
<dbReference type="InterPro" id="IPR050260">
    <property type="entry name" value="FAD-bd_OxRdtase"/>
</dbReference>
<dbReference type="InterPro" id="IPR001763">
    <property type="entry name" value="Rhodanese-like_dom"/>
</dbReference>
<dbReference type="AlphaFoldDB" id="A0A0G3EN83"/>
<keyword evidence="8" id="KW-0575">Peroxidase</keyword>
<keyword evidence="4" id="KW-0274">FAD</keyword>
<dbReference type="Pfam" id="PF07992">
    <property type="entry name" value="Pyr_redox_2"/>
    <property type="match status" value="1"/>
</dbReference>
<dbReference type="InterPro" id="IPR016156">
    <property type="entry name" value="FAD/NAD-linked_Rdtase_dimer_sf"/>
</dbReference>
<evidence type="ECO:0000313" key="9">
    <source>
        <dbReference type="Proteomes" id="UP000035268"/>
    </source>
</evidence>
<dbReference type="InterPro" id="IPR036873">
    <property type="entry name" value="Rhodanese-like_dom_sf"/>
</dbReference>
<name>A0A0G3EN83_9BACT</name>
<evidence type="ECO:0000256" key="4">
    <source>
        <dbReference type="ARBA" id="ARBA00022827"/>
    </source>
</evidence>
<dbReference type="CDD" id="cd00158">
    <property type="entry name" value="RHOD"/>
    <property type="match status" value="1"/>
</dbReference>
<dbReference type="SMART" id="SM00450">
    <property type="entry name" value="RHOD"/>
    <property type="match status" value="1"/>
</dbReference>
<evidence type="ECO:0000256" key="1">
    <source>
        <dbReference type="ARBA" id="ARBA00001974"/>
    </source>
</evidence>
<organism evidence="8 9">
    <name type="scientific">Kiritimatiella glycovorans</name>
    <dbReference type="NCBI Taxonomy" id="1307763"/>
    <lineage>
        <taxon>Bacteria</taxon>
        <taxon>Pseudomonadati</taxon>
        <taxon>Kiritimatiellota</taxon>
        <taxon>Kiritimatiellia</taxon>
        <taxon>Kiritimatiellales</taxon>
        <taxon>Kiritimatiellaceae</taxon>
        <taxon>Kiritimatiella</taxon>
    </lineage>
</organism>
<evidence type="ECO:0000256" key="2">
    <source>
        <dbReference type="ARBA" id="ARBA00009130"/>
    </source>
</evidence>
<dbReference type="OrthoDB" id="9802028at2"/>
<dbReference type="PANTHER" id="PTHR43429:SF1">
    <property type="entry name" value="NAD(P)H SULFUR OXIDOREDUCTASE (COA-DEPENDENT)"/>
    <property type="match status" value="1"/>
</dbReference>
<dbReference type="STRING" id="1307763.L21SP4_02384"/>
<dbReference type="GO" id="GO:0004601">
    <property type="term" value="F:peroxidase activity"/>
    <property type="evidence" value="ECO:0007669"/>
    <property type="project" value="UniProtKB-KW"/>
</dbReference>
<dbReference type="SUPFAM" id="SSF51905">
    <property type="entry name" value="FAD/NAD(P)-binding domain"/>
    <property type="match status" value="1"/>
</dbReference>
<proteinExistence type="inferred from homology"/>
<feature type="domain" description="Rhodanese" evidence="7">
    <location>
        <begin position="478"/>
        <end position="566"/>
    </location>
</feature>
<comment type="cofactor">
    <cofactor evidence="1">
        <name>FAD</name>
        <dbReference type="ChEBI" id="CHEBI:57692"/>
    </cofactor>
</comment>
<dbReference type="InterPro" id="IPR023753">
    <property type="entry name" value="FAD/NAD-binding_dom"/>
</dbReference>
<dbReference type="EMBL" id="CP010904">
    <property type="protein sequence ID" value="AKJ65609.1"/>
    <property type="molecule type" value="Genomic_DNA"/>
</dbReference>
<dbReference type="SUPFAM" id="SSF55424">
    <property type="entry name" value="FAD/NAD-linked reductases, dimerisation (C-terminal) domain"/>
    <property type="match status" value="1"/>
</dbReference>
<dbReference type="InterPro" id="IPR036188">
    <property type="entry name" value="FAD/NAD-bd_sf"/>
</dbReference>
<dbReference type="Proteomes" id="UP000035268">
    <property type="component" value="Chromosome"/>
</dbReference>
<evidence type="ECO:0000313" key="8">
    <source>
        <dbReference type="EMBL" id="AKJ65609.1"/>
    </source>
</evidence>
<dbReference type="Gene3D" id="3.40.250.10">
    <property type="entry name" value="Rhodanese-like domain"/>
    <property type="match status" value="1"/>
</dbReference>
<dbReference type="Pfam" id="PF02852">
    <property type="entry name" value="Pyr_redox_dim"/>
    <property type="match status" value="1"/>
</dbReference>
<evidence type="ECO:0000256" key="5">
    <source>
        <dbReference type="ARBA" id="ARBA00023002"/>
    </source>
</evidence>
<evidence type="ECO:0000256" key="3">
    <source>
        <dbReference type="ARBA" id="ARBA00022630"/>
    </source>
</evidence>
<keyword evidence="9" id="KW-1185">Reference proteome</keyword>
<dbReference type="KEGG" id="vbl:L21SP4_02384"/>
<evidence type="ECO:0000259" key="7">
    <source>
        <dbReference type="PROSITE" id="PS50206"/>
    </source>
</evidence>
<dbReference type="PRINTS" id="PR00411">
    <property type="entry name" value="PNDRDTASEI"/>
</dbReference>
<reference evidence="9" key="1">
    <citation type="submission" date="2015-02" db="EMBL/GenBank/DDBJ databases">
        <title>Description and complete genome sequence of the first cultured representative of the subdivision 5 of the Verrucomicrobia phylum.</title>
        <authorList>
            <person name="Spring S."/>
            <person name="Bunk B."/>
            <person name="Sproer C."/>
            <person name="Klenk H.-P."/>
        </authorList>
    </citation>
    <scope>NUCLEOTIDE SEQUENCE [LARGE SCALE GENOMIC DNA]</scope>
    <source>
        <strain evidence="9">L21-Fru-AB</strain>
    </source>
</reference>